<keyword evidence="3" id="KW-0472">Membrane</keyword>
<feature type="transmembrane region" description="Helical" evidence="3">
    <location>
        <begin position="21"/>
        <end position="38"/>
    </location>
</feature>
<dbReference type="Pfam" id="PF12978">
    <property type="entry name" value="DUF3862"/>
    <property type="match status" value="1"/>
</dbReference>
<protein>
    <recommendedName>
        <fullName evidence="6">DUF3862 domain-containing protein</fullName>
    </recommendedName>
</protein>
<keyword evidence="3" id="KW-0812">Transmembrane</keyword>
<keyword evidence="3" id="KW-1133">Transmembrane helix</keyword>
<evidence type="ECO:0000256" key="1">
    <source>
        <dbReference type="ARBA" id="ARBA00022729"/>
    </source>
</evidence>
<dbReference type="InterPro" id="IPR037873">
    <property type="entry name" value="BamE-like"/>
</dbReference>
<reference evidence="4 5" key="1">
    <citation type="submission" date="2014-12" db="EMBL/GenBank/DDBJ databases">
        <title>Draft genome sequences of 29 type strains of Enterococci.</title>
        <authorList>
            <person name="Zhong Z."/>
            <person name="Sun Z."/>
            <person name="Liu W."/>
            <person name="Zhang W."/>
            <person name="Zhang H."/>
        </authorList>
    </citation>
    <scope>NUCLEOTIDE SEQUENCE [LARGE SCALE GENOMIC DNA]</scope>
    <source>
        <strain evidence="4 5">DSM 22802</strain>
    </source>
</reference>
<feature type="region of interest" description="Disordered" evidence="2">
    <location>
        <begin position="41"/>
        <end position="63"/>
    </location>
</feature>
<evidence type="ECO:0000256" key="3">
    <source>
        <dbReference type="SAM" id="Phobius"/>
    </source>
</evidence>
<evidence type="ECO:0000313" key="4">
    <source>
        <dbReference type="EMBL" id="OJG36761.1"/>
    </source>
</evidence>
<dbReference type="Gene3D" id="3.30.1450.10">
    <property type="match status" value="2"/>
</dbReference>
<sequence>MKQVISIAEENRKKRRVLMKKYFLLTVLAVVTMGLFGGCSNNDDTSDSSASQSSSSSEMKADNADQVMQDFDSITLGDAENKGEGGTAKTEVEQFFGKVSEEDKGKAKEITTDVITWDKPAGAKSIVISFIDDKVVGKSIDGLETADEKELSKAQFGDLKTDGSYTKQMALEQLGKPEGIGANRDSDGMVEIYNWNNVTDENKKVITTIEFVDGNAKTKNQTDRE</sequence>
<organism evidence="4 5">
    <name type="scientific">Enterococcus devriesei</name>
    <dbReference type="NCBI Taxonomy" id="319970"/>
    <lineage>
        <taxon>Bacteria</taxon>
        <taxon>Bacillati</taxon>
        <taxon>Bacillota</taxon>
        <taxon>Bacilli</taxon>
        <taxon>Lactobacillales</taxon>
        <taxon>Enterococcaceae</taxon>
        <taxon>Enterococcus</taxon>
    </lineage>
</organism>
<gene>
    <name evidence="4" type="ORF">RV00_GL001206</name>
</gene>
<name>A0A1L8SXJ6_9ENTE</name>
<dbReference type="Proteomes" id="UP000183700">
    <property type="component" value="Unassembled WGS sequence"/>
</dbReference>
<keyword evidence="1" id="KW-0732">Signal</keyword>
<evidence type="ECO:0000256" key="2">
    <source>
        <dbReference type="SAM" id="MobiDB-lite"/>
    </source>
</evidence>
<keyword evidence="5" id="KW-1185">Reference proteome</keyword>
<feature type="compositionally biased region" description="Low complexity" evidence="2">
    <location>
        <begin position="41"/>
        <end position="57"/>
    </location>
</feature>
<dbReference type="AlphaFoldDB" id="A0A1L8SXJ6"/>
<evidence type="ECO:0000313" key="5">
    <source>
        <dbReference type="Proteomes" id="UP000183700"/>
    </source>
</evidence>
<comment type="caution">
    <text evidence="4">The sequence shown here is derived from an EMBL/GenBank/DDBJ whole genome shotgun (WGS) entry which is preliminary data.</text>
</comment>
<dbReference type="STRING" id="319970.RV00_GL001206"/>
<dbReference type="EMBL" id="JXKM01000002">
    <property type="protein sequence ID" value="OJG36761.1"/>
    <property type="molecule type" value="Genomic_DNA"/>
</dbReference>
<evidence type="ECO:0008006" key="6">
    <source>
        <dbReference type="Google" id="ProtNLM"/>
    </source>
</evidence>
<proteinExistence type="predicted"/>
<accession>A0A1L8SXJ6</accession>
<dbReference type="InterPro" id="IPR024418">
    <property type="entry name" value="DUF3862"/>
</dbReference>